<protein>
    <recommendedName>
        <fullName evidence="3">asparagine synthase (glutamine-hydrolyzing)</fullName>
        <ecNumber evidence="3">6.3.5.4</ecNumber>
    </recommendedName>
</protein>
<evidence type="ECO:0000256" key="3">
    <source>
        <dbReference type="ARBA" id="ARBA00012737"/>
    </source>
</evidence>
<keyword evidence="5 9" id="KW-0067">ATP-binding</keyword>
<dbReference type="SUPFAM" id="SSF52402">
    <property type="entry name" value="Adenine nucleotide alpha hydrolases-like"/>
    <property type="match status" value="1"/>
</dbReference>
<dbReference type="InterPro" id="IPR006426">
    <property type="entry name" value="Asn_synth_AEB"/>
</dbReference>
<dbReference type="InterPro" id="IPR033738">
    <property type="entry name" value="AsnB_N"/>
</dbReference>
<dbReference type="PROSITE" id="PS51278">
    <property type="entry name" value="GATASE_TYPE_2"/>
    <property type="match status" value="1"/>
</dbReference>
<accession>A0A7L5JS93</accession>
<evidence type="ECO:0000313" key="13">
    <source>
        <dbReference type="Proteomes" id="UP000509513"/>
    </source>
</evidence>
<sequence>MCGIAGFCDFTKKTDKQTLVKMTDVLHHRGPDDSGYSFYENEFSHIGLGHRRLSILDLSAHGHQPMIHQHLEIIFNGEVYNFAEIAKELENFGYIFESHSDTEVILKAYHHWGIKAVDKFIGMFAIVIYDKEVQKLIFLRDRAGVKPLNYYFKDGLFLFSSELKSFHEHPKFEKEINRDALALFFQYSYILEPYTIFRHTHKLPAGHYAELDLQTHTFKIHKYWDVIDSYNKPKLDISFEEAKSETQKLLKSACEYRMVSDVPVGMFLSGGYDSSAVTAILQKDRTEKLKTFSIGFHEEKYNEAHYAKDIAKHLGTEHTEYYCTQKDAQELLPLMSEIWDEPFGDSSNIPTTLVSRLARKDVTVSLSADGGDEIFGGYDKYTQTLKYRKMFSKMPSFFGDIMGLVDPKYLVGLNKTYNFKNRYEKLKTLLKAKDEIEMMSGTTYYFNPSEADSLLGKSTAIKTSFDDKILLNSHNDAIDKMMAIDYKTYQLDDILTKVDRATMSVSLEGREPFLDHRIIEFVSQLPSDFKINDGNKKYILKSIVHDYIPKEIMDRPKMGFSIPLNEWFGDELKKYVLEYLDSEKVAKTGVLNVKEVERLKKEWLENSSFSANKIWLILTFMMWHERWMR</sequence>
<dbReference type="GO" id="GO:0004066">
    <property type="term" value="F:asparagine synthase (glutamine-hydrolyzing) activity"/>
    <property type="evidence" value="ECO:0007669"/>
    <property type="project" value="UniProtKB-EC"/>
</dbReference>
<proteinExistence type="inferred from homology"/>
<evidence type="ECO:0000259" key="11">
    <source>
        <dbReference type="PROSITE" id="PS51278"/>
    </source>
</evidence>
<gene>
    <name evidence="12" type="primary">asnBII</name>
    <name evidence="12" type="ORF">ACBT_2152</name>
</gene>
<evidence type="ECO:0000256" key="9">
    <source>
        <dbReference type="PIRSR" id="PIRSR001589-2"/>
    </source>
</evidence>
<dbReference type="Gene3D" id="3.40.50.620">
    <property type="entry name" value="HUPs"/>
    <property type="match status" value="1"/>
</dbReference>
<organism evidence="12 13">
    <name type="scientific">Aliarcobacter cibarius</name>
    <dbReference type="NCBI Taxonomy" id="255507"/>
    <lineage>
        <taxon>Bacteria</taxon>
        <taxon>Pseudomonadati</taxon>
        <taxon>Campylobacterota</taxon>
        <taxon>Epsilonproteobacteria</taxon>
        <taxon>Campylobacterales</taxon>
        <taxon>Arcobacteraceae</taxon>
        <taxon>Aliarcobacter</taxon>
    </lineage>
</organism>
<feature type="binding site" evidence="9">
    <location>
        <position position="294"/>
    </location>
    <ligand>
        <name>ATP</name>
        <dbReference type="ChEBI" id="CHEBI:30616"/>
    </ligand>
</feature>
<dbReference type="InterPro" id="IPR029055">
    <property type="entry name" value="Ntn_hydrolases_N"/>
</dbReference>
<keyword evidence="8" id="KW-0061">Asparagine biosynthesis</keyword>
<dbReference type="Proteomes" id="UP000509513">
    <property type="component" value="Chromosome"/>
</dbReference>
<dbReference type="GO" id="GO:0016740">
    <property type="term" value="F:transferase activity"/>
    <property type="evidence" value="ECO:0007669"/>
    <property type="project" value="UniProtKB-KW"/>
</dbReference>
<keyword evidence="8" id="KW-0028">Amino-acid biosynthesis</keyword>
<feature type="binding site" evidence="9">
    <location>
        <position position="101"/>
    </location>
    <ligand>
        <name>L-glutamine</name>
        <dbReference type="ChEBI" id="CHEBI:58359"/>
    </ligand>
</feature>
<evidence type="ECO:0000256" key="4">
    <source>
        <dbReference type="ARBA" id="ARBA00022741"/>
    </source>
</evidence>
<reference evidence="12 13" key="1">
    <citation type="submission" date="2020-05" db="EMBL/GenBank/DDBJ databases">
        <title>Complete genome sequencing of Campylobacter and Arcobacter type strains.</title>
        <authorList>
            <person name="Miller W.G."/>
            <person name="Yee E."/>
        </authorList>
    </citation>
    <scope>NUCLEOTIDE SEQUENCE [LARGE SCALE GENOMIC DNA]</scope>
    <source>
        <strain evidence="12 13">LMG 21996</strain>
    </source>
</reference>
<dbReference type="AlphaFoldDB" id="A0A7L5JS93"/>
<dbReference type="InterPro" id="IPR017932">
    <property type="entry name" value="GATase_2_dom"/>
</dbReference>
<evidence type="ECO:0000256" key="8">
    <source>
        <dbReference type="PIRSR" id="PIRSR001589-1"/>
    </source>
</evidence>
<dbReference type="CDD" id="cd01991">
    <property type="entry name" value="Asn_synthase_B_C"/>
    <property type="match status" value="1"/>
</dbReference>
<dbReference type="GO" id="GO:0005829">
    <property type="term" value="C:cytosol"/>
    <property type="evidence" value="ECO:0007669"/>
    <property type="project" value="TreeGrafter"/>
</dbReference>
<dbReference type="EC" id="6.3.5.4" evidence="3"/>
<keyword evidence="12" id="KW-0808">Transferase</keyword>
<comment type="similarity">
    <text evidence="2">Belongs to the asparagine synthetase family.</text>
</comment>
<dbReference type="InterPro" id="IPR014729">
    <property type="entry name" value="Rossmann-like_a/b/a_fold"/>
</dbReference>
<evidence type="ECO:0000256" key="6">
    <source>
        <dbReference type="ARBA" id="ARBA00022962"/>
    </source>
</evidence>
<feature type="active site" description="For GATase activity" evidence="8">
    <location>
        <position position="2"/>
    </location>
</feature>
<feature type="site" description="Important for beta-aspartyl-AMP intermediate formation" evidence="10">
    <location>
        <position position="369"/>
    </location>
</feature>
<evidence type="ECO:0000256" key="5">
    <source>
        <dbReference type="ARBA" id="ARBA00022840"/>
    </source>
</evidence>
<dbReference type="PANTHER" id="PTHR43284">
    <property type="entry name" value="ASPARAGINE SYNTHETASE (GLUTAMINE-HYDROLYZING)"/>
    <property type="match status" value="1"/>
</dbReference>
<dbReference type="Gene3D" id="3.60.20.10">
    <property type="entry name" value="Glutamine Phosphoribosylpyrophosphate, subunit 1, domain 1"/>
    <property type="match status" value="1"/>
</dbReference>
<name>A0A7L5JS93_9BACT</name>
<dbReference type="EMBL" id="CP054051">
    <property type="protein sequence ID" value="QKJ28035.1"/>
    <property type="molecule type" value="Genomic_DNA"/>
</dbReference>
<evidence type="ECO:0000256" key="10">
    <source>
        <dbReference type="PIRSR" id="PIRSR001589-3"/>
    </source>
</evidence>
<dbReference type="PIRSF" id="PIRSF001589">
    <property type="entry name" value="Asn_synthetase_glu-h"/>
    <property type="match status" value="1"/>
</dbReference>
<keyword evidence="6 8" id="KW-0315">Glutamine amidotransferase</keyword>
<dbReference type="GO" id="GO:0006529">
    <property type="term" value="P:asparagine biosynthetic process"/>
    <property type="evidence" value="ECO:0007669"/>
    <property type="project" value="UniProtKB-KW"/>
</dbReference>
<dbReference type="SUPFAM" id="SSF56235">
    <property type="entry name" value="N-terminal nucleophile aminohydrolases (Ntn hydrolases)"/>
    <property type="match status" value="1"/>
</dbReference>
<dbReference type="GO" id="GO:0005524">
    <property type="term" value="F:ATP binding"/>
    <property type="evidence" value="ECO:0007669"/>
    <property type="project" value="UniProtKB-KW"/>
</dbReference>
<dbReference type="KEGG" id="acib:ACBT_2152"/>
<evidence type="ECO:0000256" key="1">
    <source>
        <dbReference type="ARBA" id="ARBA00005187"/>
    </source>
</evidence>
<dbReference type="PANTHER" id="PTHR43284:SF1">
    <property type="entry name" value="ASPARAGINE SYNTHETASE"/>
    <property type="match status" value="1"/>
</dbReference>
<evidence type="ECO:0000256" key="7">
    <source>
        <dbReference type="ARBA" id="ARBA00048741"/>
    </source>
</evidence>
<dbReference type="NCBIfam" id="TIGR01536">
    <property type="entry name" value="asn_synth_AEB"/>
    <property type="match status" value="1"/>
</dbReference>
<dbReference type="RefSeq" id="WP_024774467.1">
    <property type="nucleotide sequence ID" value="NZ_CP054051.1"/>
</dbReference>
<dbReference type="InterPro" id="IPR001962">
    <property type="entry name" value="Asn_synthase"/>
</dbReference>
<evidence type="ECO:0000313" key="12">
    <source>
        <dbReference type="EMBL" id="QKJ28035.1"/>
    </source>
</evidence>
<dbReference type="CDD" id="cd00712">
    <property type="entry name" value="AsnB"/>
    <property type="match status" value="1"/>
</dbReference>
<comment type="catalytic activity">
    <reaction evidence="7">
        <text>L-aspartate + L-glutamine + ATP + H2O = L-asparagine + L-glutamate + AMP + diphosphate + H(+)</text>
        <dbReference type="Rhea" id="RHEA:12228"/>
        <dbReference type="ChEBI" id="CHEBI:15377"/>
        <dbReference type="ChEBI" id="CHEBI:15378"/>
        <dbReference type="ChEBI" id="CHEBI:29985"/>
        <dbReference type="ChEBI" id="CHEBI:29991"/>
        <dbReference type="ChEBI" id="CHEBI:30616"/>
        <dbReference type="ChEBI" id="CHEBI:33019"/>
        <dbReference type="ChEBI" id="CHEBI:58048"/>
        <dbReference type="ChEBI" id="CHEBI:58359"/>
        <dbReference type="ChEBI" id="CHEBI:456215"/>
        <dbReference type="EC" id="6.3.5.4"/>
    </reaction>
</comment>
<dbReference type="Pfam" id="PF00733">
    <property type="entry name" value="Asn_synthase"/>
    <property type="match status" value="1"/>
</dbReference>
<comment type="pathway">
    <text evidence="1">Amino-acid biosynthesis; L-asparagine biosynthesis; L-asparagine from L-aspartate (L-Gln route): step 1/1.</text>
</comment>
<keyword evidence="4 9" id="KW-0547">Nucleotide-binding</keyword>
<dbReference type="Pfam" id="PF13537">
    <property type="entry name" value="GATase_7"/>
    <property type="match status" value="1"/>
</dbReference>
<feature type="domain" description="Glutamine amidotransferase type-2" evidence="11">
    <location>
        <begin position="2"/>
        <end position="214"/>
    </location>
</feature>
<evidence type="ECO:0000256" key="2">
    <source>
        <dbReference type="ARBA" id="ARBA00005752"/>
    </source>
</evidence>
<dbReference type="InterPro" id="IPR051786">
    <property type="entry name" value="ASN_synthetase/amidase"/>
</dbReference>